<keyword evidence="1" id="KW-0472">Membrane</keyword>
<evidence type="ECO:0000313" key="3">
    <source>
        <dbReference type="Proteomes" id="UP001374535"/>
    </source>
</evidence>
<proteinExistence type="predicted"/>
<reference evidence="2 3" key="1">
    <citation type="journal article" date="2023" name="Life. Sci Alliance">
        <title>Evolutionary insights into 3D genome organization and epigenetic landscape of Vigna mungo.</title>
        <authorList>
            <person name="Junaid A."/>
            <person name="Singh B."/>
            <person name="Bhatia S."/>
        </authorList>
    </citation>
    <scope>NUCLEOTIDE SEQUENCE [LARGE SCALE GENOMIC DNA]</scope>
    <source>
        <strain evidence="2">Urdbean</strain>
    </source>
</reference>
<keyword evidence="1" id="KW-0812">Transmembrane</keyword>
<name>A0AAQ3P748_VIGMU</name>
<evidence type="ECO:0000256" key="1">
    <source>
        <dbReference type="SAM" id="Phobius"/>
    </source>
</evidence>
<sequence>MLEWNRRPTWSTHFNFLTTLTKIIFPFISMDTNLHKIIFTERILFRIIPTSNIVVIMSPIILSLSLCFYTIIIVTICILPQNSLIRLSLNLYLHTIIIAILFTLPQNSPNFLSLSLCIHSFIIVSLYTVPQH</sequence>
<keyword evidence="3" id="KW-1185">Reference proteome</keyword>
<protein>
    <submittedName>
        <fullName evidence="2">Uncharacterized protein</fullName>
    </submittedName>
</protein>
<dbReference type="Proteomes" id="UP001374535">
    <property type="component" value="Chromosome 1"/>
</dbReference>
<accession>A0AAQ3P748</accession>
<feature type="transmembrane region" description="Helical" evidence="1">
    <location>
        <begin position="53"/>
        <end position="80"/>
    </location>
</feature>
<feature type="transmembrane region" description="Helical" evidence="1">
    <location>
        <begin position="111"/>
        <end position="129"/>
    </location>
</feature>
<gene>
    <name evidence="2" type="ORF">V8G54_001342</name>
</gene>
<feature type="non-terminal residue" evidence="2">
    <location>
        <position position="132"/>
    </location>
</feature>
<dbReference type="AlphaFoldDB" id="A0AAQ3P748"/>
<feature type="transmembrane region" description="Helical" evidence="1">
    <location>
        <begin position="87"/>
        <end position="105"/>
    </location>
</feature>
<organism evidence="2 3">
    <name type="scientific">Vigna mungo</name>
    <name type="common">Black gram</name>
    <name type="synonym">Phaseolus mungo</name>
    <dbReference type="NCBI Taxonomy" id="3915"/>
    <lineage>
        <taxon>Eukaryota</taxon>
        <taxon>Viridiplantae</taxon>
        <taxon>Streptophyta</taxon>
        <taxon>Embryophyta</taxon>
        <taxon>Tracheophyta</taxon>
        <taxon>Spermatophyta</taxon>
        <taxon>Magnoliopsida</taxon>
        <taxon>eudicotyledons</taxon>
        <taxon>Gunneridae</taxon>
        <taxon>Pentapetalae</taxon>
        <taxon>rosids</taxon>
        <taxon>fabids</taxon>
        <taxon>Fabales</taxon>
        <taxon>Fabaceae</taxon>
        <taxon>Papilionoideae</taxon>
        <taxon>50 kb inversion clade</taxon>
        <taxon>NPAAA clade</taxon>
        <taxon>indigoferoid/millettioid clade</taxon>
        <taxon>Phaseoleae</taxon>
        <taxon>Vigna</taxon>
    </lineage>
</organism>
<keyword evidence="1" id="KW-1133">Transmembrane helix</keyword>
<dbReference type="EMBL" id="CP144700">
    <property type="protein sequence ID" value="WVZ22798.1"/>
    <property type="molecule type" value="Genomic_DNA"/>
</dbReference>
<evidence type="ECO:0000313" key="2">
    <source>
        <dbReference type="EMBL" id="WVZ22798.1"/>
    </source>
</evidence>